<dbReference type="EMBL" id="PFLC01000059">
    <property type="protein sequence ID" value="PIY61924.1"/>
    <property type="molecule type" value="Genomic_DNA"/>
</dbReference>
<sequence>MAVDEVDLARRKLDDAQRRANRALQSLTLRCLHSLCIHELGRVEAECDEDGHVVRVHPPARTCVFCRFREEQVVSEPLRRKLETEAMKRIAGEDGHVYIQADCGDLSRELNELPPFFKVLTRVPDGIARNGSEFMERKKELLAKAKAEVE</sequence>
<evidence type="ECO:0000313" key="1">
    <source>
        <dbReference type="EMBL" id="PIY61924.1"/>
    </source>
</evidence>
<reference evidence="2" key="1">
    <citation type="submission" date="2017-09" db="EMBL/GenBank/DDBJ databases">
        <title>Depth-based differentiation of microbial function through sediment-hosted aquifers and enrichment of novel symbionts in the deep terrestrial subsurface.</title>
        <authorList>
            <person name="Probst A.J."/>
            <person name="Ladd B."/>
            <person name="Jarett J.K."/>
            <person name="Geller-Mcgrath D.E."/>
            <person name="Sieber C.M.K."/>
            <person name="Emerson J.B."/>
            <person name="Anantharaman K."/>
            <person name="Thomas B.C."/>
            <person name="Malmstrom R."/>
            <person name="Stieglmeier M."/>
            <person name="Klingl A."/>
            <person name="Woyke T."/>
            <person name="Ryan C.M."/>
            <person name="Banfield J.F."/>
        </authorList>
    </citation>
    <scope>NUCLEOTIDE SEQUENCE [LARGE SCALE GENOMIC DNA]</scope>
</reference>
<dbReference type="Proteomes" id="UP000230973">
    <property type="component" value="Unassembled WGS sequence"/>
</dbReference>
<accession>A0A2M7Q9W1</accession>
<organism evidence="1 2">
    <name type="scientific">Candidatus Uhrbacteria bacterium CG_4_10_14_0_8_um_filter_58_22</name>
    <dbReference type="NCBI Taxonomy" id="1975029"/>
    <lineage>
        <taxon>Bacteria</taxon>
        <taxon>Candidatus Uhriibacteriota</taxon>
    </lineage>
</organism>
<comment type="caution">
    <text evidence="1">The sequence shown here is derived from an EMBL/GenBank/DDBJ whole genome shotgun (WGS) entry which is preliminary data.</text>
</comment>
<dbReference type="AlphaFoldDB" id="A0A2M7Q9W1"/>
<evidence type="ECO:0000313" key="2">
    <source>
        <dbReference type="Proteomes" id="UP000230973"/>
    </source>
</evidence>
<protein>
    <submittedName>
        <fullName evidence="1">Uncharacterized protein</fullName>
    </submittedName>
</protein>
<name>A0A2M7Q9W1_9BACT</name>
<gene>
    <name evidence="1" type="ORF">COY93_04645</name>
</gene>
<proteinExistence type="predicted"/>